<protein>
    <submittedName>
        <fullName evidence="1">Uncharacterized protein</fullName>
    </submittedName>
</protein>
<dbReference type="EMBL" id="WBVM01000001">
    <property type="protein sequence ID" value="KAB2813226.1"/>
    <property type="molecule type" value="Genomic_DNA"/>
</dbReference>
<dbReference type="AlphaFoldDB" id="A0A7J5E4N4"/>
<dbReference type="Proteomes" id="UP000449906">
    <property type="component" value="Unassembled WGS sequence"/>
</dbReference>
<comment type="caution">
    <text evidence="1">The sequence shown here is derived from an EMBL/GenBank/DDBJ whole genome shotgun (WGS) entry which is preliminary data.</text>
</comment>
<name>A0A7J5E4N4_NOCSI</name>
<proteinExistence type="predicted"/>
<reference evidence="1 2" key="1">
    <citation type="submission" date="2019-09" db="EMBL/GenBank/DDBJ databases">
        <title>Pimelobacter sp. isolated from Paulinella.</title>
        <authorList>
            <person name="Jeong S.E."/>
        </authorList>
    </citation>
    <scope>NUCLEOTIDE SEQUENCE [LARGE SCALE GENOMIC DNA]</scope>
    <source>
        <strain evidence="1 2">Pch-N</strain>
    </source>
</reference>
<accession>A0A7J5E4N4</accession>
<sequence length="60" mass="6581">MLDGVARLYRRRAHGLPDGDALASWHLMEAMLEIAPHRAPEFLGAVLERLMAAAAVPDDD</sequence>
<evidence type="ECO:0000313" key="1">
    <source>
        <dbReference type="EMBL" id="KAB2813226.1"/>
    </source>
</evidence>
<organism evidence="1 2">
    <name type="scientific">Nocardioides simplex</name>
    <name type="common">Arthrobacter simplex</name>
    <dbReference type="NCBI Taxonomy" id="2045"/>
    <lineage>
        <taxon>Bacteria</taxon>
        <taxon>Bacillati</taxon>
        <taxon>Actinomycetota</taxon>
        <taxon>Actinomycetes</taxon>
        <taxon>Propionibacteriales</taxon>
        <taxon>Nocardioidaceae</taxon>
        <taxon>Pimelobacter</taxon>
    </lineage>
</organism>
<gene>
    <name evidence="1" type="ORF">F9L07_16280</name>
</gene>
<dbReference type="RefSeq" id="WP_151580523.1">
    <property type="nucleotide sequence ID" value="NZ_WBVM01000001.1"/>
</dbReference>
<evidence type="ECO:0000313" key="2">
    <source>
        <dbReference type="Proteomes" id="UP000449906"/>
    </source>
</evidence>